<dbReference type="PANTHER" id="PTHR30532">
    <property type="entry name" value="IRON III DICITRATE-BINDING PERIPLASMIC PROTEIN"/>
    <property type="match status" value="1"/>
</dbReference>
<dbReference type="Gene3D" id="3.40.50.1980">
    <property type="entry name" value="Nitrogenase molybdenum iron protein domain"/>
    <property type="match status" value="2"/>
</dbReference>
<dbReference type="SUPFAM" id="SSF53807">
    <property type="entry name" value="Helical backbone' metal receptor"/>
    <property type="match status" value="1"/>
</dbReference>
<accession>A0A8J3W3Q9</accession>
<dbReference type="AlphaFoldDB" id="A0A8J3W3Q9"/>
<feature type="chain" id="PRO_5035185710" evidence="6">
    <location>
        <begin position="43"/>
        <end position="356"/>
    </location>
</feature>
<organism evidence="8 9">
    <name type="scientific">Planobispora longispora</name>
    <dbReference type="NCBI Taxonomy" id="28887"/>
    <lineage>
        <taxon>Bacteria</taxon>
        <taxon>Bacillati</taxon>
        <taxon>Actinomycetota</taxon>
        <taxon>Actinomycetes</taxon>
        <taxon>Streptosporangiales</taxon>
        <taxon>Streptosporangiaceae</taxon>
        <taxon>Planobispora</taxon>
    </lineage>
</organism>
<evidence type="ECO:0000259" key="7">
    <source>
        <dbReference type="PROSITE" id="PS50983"/>
    </source>
</evidence>
<evidence type="ECO:0000256" key="1">
    <source>
        <dbReference type="ARBA" id="ARBA00004196"/>
    </source>
</evidence>
<dbReference type="PROSITE" id="PS50983">
    <property type="entry name" value="FE_B12_PBP"/>
    <property type="match status" value="1"/>
</dbReference>
<feature type="signal peptide" evidence="6">
    <location>
        <begin position="1"/>
        <end position="42"/>
    </location>
</feature>
<name>A0A8J3W3Q9_9ACTN</name>
<proteinExistence type="inferred from homology"/>
<sequence length="356" mass="37264">MLRRFPSGRFPSARFSSRRFPSGGFVPALLLAALLSGCGAGASPSQEAGATASGAPKTTAAASGAPAVQVTPVTAALTVTDPAGKQVTLTKKPERVVCLTGLCDDMLVELGLTPAATTTPKLLARPDYLGAAAGRVPVIPGSFGGEDVAKIAEQRPDLVIGLAGVHDQLRTAVEKFAPLWVVEVKSYEDSVGYLRALARLTDRGAQQAGAELRFRTKLAEGTATAKARKLDGTTVLAMYGGSSVGVNTTDDVLGDFMSEFFSYPWPSKGGGFETAQAYSVEEILAKAPDVIFIQSFTFGPDSKTVTETLKDNPVWKRVPAVANDRAFEVQPELWASGRGTRAFGIILDEALAKVAG</sequence>
<evidence type="ECO:0000313" key="8">
    <source>
        <dbReference type="EMBL" id="GIH75047.1"/>
    </source>
</evidence>
<evidence type="ECO:0000256" key="4">
    <source>
        <dbReference type="ARBA" id="ARBA00022729"/>
    </source>
</evidence>
<dbReference type="Pfam" id="PF01497">
    <property type="entry name" value="Peripla_BP_2"/>
    <property type="match status" value="1"/>
</dbReference>
<comment type="caution">
    <text evidence="8">The sequence shown here is derived from an EMBL/GenBank/DDBJ whole genome shotgun (WGS) entry which is preliminary data.</text>
</comment>
<dbReference type="InterPro" id="IPR051313">
    <property type="entry name" value="Bact_iron-sidero_bind"/>
</dbReference>
<keyword evidence="9" id="KW-1185">Reference proteome</keyword>
<feature type="region of interest" description="Disordered" evidence="5">
    <location>
        <begin position="45"/>
        <end position="65"/>
    </location>
</feature>
<protein>
    <submittedName>
        <fullName evidence="8">Iron compound ABC transporter iron compound-binding protein</fullName>
    </submittedName>
</protein>
<keyword evidence="4 6" id="KW-0732">Signal</keyword>
<dbReference type="GO" id="GO:1901678">
    <property type="term" value="P:iron coordination entity transport"/>
    <property type="evidence" value="ECO:0007669"/>
    <property type="project" value="UniProtKB-ARBA"/>
</dbReference>
<evidence type="ECO:0000313" key="9">
    <source>
        <dbReference type="Proteomes" id="UP000616724"/>
    </source>
</evidence>
<dbReference type="PANTHER" id="PTHR30532:SF1">
    <property type="entry name" value="IRON(3+)-HYDROXAMATE-BINDING PROTEIN FHUD"/>
    <property type="match status" value="1"/>
</dbReference>
<evidence type="ECO:0000256" key="5">
    <source>
        <dbReference type="SAM" id="MobiDB-lite"/>
    </source>
</evidence>
<dbReference type="GO" id="GO:0030288">
    <property type="term" value="C:outer membrane-bounded periplasmic space"/>
    <property type="evidence" value="ECO:0007669"/>
    <property type="project" value="TreeGrafter"/>
</dbReference>
<reference evidence="8 9" key="1">
    <citation type="submission" date="2021-01" db="EMBL/GenBank/DDBJ databases">
        <title>Whole genome shotgun sequence of Planobispora longispora NBRC 13918.</title>
        <authorList>
            <person name="Komaki H."/>
            <person name="Tamura T."/>
        </authorList>
    </citation>
    <scope>NUCLEOTIDE SEQUENCE [LARGE SCALE GENOMIC DNA]</scope>
    <source>
        <strain evidence="8 9">NBRC 13918</strain>
    </source>
</reference>
<evidence type="ECO:0000256" key="2">
    <source>
        <dbReference type="ARBA" id="ARBA00008814"/>
    </source>
</evidence>
<comment type="subcellular location">
    <subcellularLocation>
        <location evidence="1">Cell envelope</location>
    </subcellularLocation>
</comment>
<gene>
    <name evidence="8" type="ORF">Plo01_14760</name>
</gene>
<dbReference type="EMBL" id="BOOH01000014">
    <property type="protein sequence ID" value="GIH75047.1"/>
    <property type="molecule type" value="Genomic_DNA"/>
</dbReference>
<evidence type="ECO:0000256" key="6">
    <source>
        <dbReference type="SAM" id="SignalP"/>
    </source>
</evidence>
<dbReference type="Proteomes" id="UP000616724">
    <property type="component" value="Unassembled WGS sequence"/>
</dbReference>
<feature type="domain" description="Fe/B12 periplasmic-binding" evidence="7">
    <location>
        <begin position="95"/>
        <end position="356"/>
    </location>
</feature>
<dbReference type="InterPro" id="IPR002491">
    <property type="entry name" value="ABC_transptr_periplasmic_BD"/>
</dbReference>
<dbReference type="RefSeq" id="WP_203889758.1">
    <property type="nucleotide sequence ID" value="NZ_BOOH01000014.1"/>
</dbReference>
<comment type="similarity">
    <text evidence="2">Belongs to the bacterial solute-binding protein 8 family.</text>
</comment>
<keyword evidence="3" id="KW-0813">Transport</keyword>
<evidence type="ECO:0000256" key="3">
    <source>
        <dbReference type="ARBA" id="ARBA00022448"/>
    </source>
</evidence>